<reference evidence="2" key="1">
    <citation type="journal article" date="2020" name="Nature">
        <title>Giant virus diversity and host interactions through global metagenomics.</title>
        <authorList>
            <person name="Schulz F."/>
            <person name="Roux S."/>
            <person name="Paez-Espino D."/>
            <person name="Jungbluth S."/>
            <person name="Walsh D.A."/>
            <person name="Denef V.J."/>
            <person name="McMahon K.D."/>
            <person name="Konstantinidis K.T."/>
            <person name="Eloe-Fadrosh E.A."/>
            <person name="Kyrpides N.C."/>
            <person name="Woyke T."/>
        </authorList>
    </citation>
    <scope>NUCLEOTIDE SEQUENCE</scope>
    <source>
        <strain evidence="2">GVMAG-M-3300023184-16</strain>
    </source>
</reference>
<protein>
    <submittedName>
        <fullName evidence="2">Uncharacterized protein</fullName>
    </submittedName>
</protein>
<keyword evidence="1" id="KW-0812">Transmembrane</keyword>
<dbReference type="AlphaFoldDB" id="A0A6C0HVJ8"/>
<accession>A0A6C0HVJ8</accession>
<feature type="transmembrane region" description="Helical" evidence="1">
    <location>
        <begin position="101"/>
        <end position="121"/>
    </location>
</feature>
<feature type="transmembrane region" description="Helical" evidence="1">
    <location>
        <begin position="133"/>
        <end position="152"/>
    </location>
</feature>
<evidence type="ECO:0000256" key="1">
    <source>
        <dbReference type="SAM" id="Phobius"/>
    </source>
</evidence>
<keyword evidence="1" id="KW-1133">Transmembrane helix</keyword>
<feature type="transmembrane region" description="Helical" evidence="1">
    <location>
        <begin position="6"/>
        <end position="27"/>
    </location>
</feature>
<evidence type="ECO:0000313" key="2">
    <source>
        <dbReference type="EMBL" id="QHT84166.1"/>
    </source>
</evidence>
<keyword evidence="1" id="KW-0472">Membrane</keyword>
<feature type="transmembrane region" description="Helical" evidence="1">
    <location>
        <begin position="158"/>
        <end position="179"/>
    </location>
</feature>
<organism evidence="2">
    <name type="scientific">viral metagenome</name>
    <dbReference type="NCBI Taxonomy" id="1070528"/>
    <lineage>
        <taxon>unclassified sequences</taxon>
        <taxon>metagenomes</taxon>
        <taxon>organismal metagenomes</taxon>
    </lineage>
</organism>
<dbReference type="EMBL" id="MN740015">
    <property type="protein sequence ID" value="QHT84166.1"/>
    <property type="molecule type" value="Genomic_DNA"/>
</dbReference>
<name>A0A6C0HVJ8_9ZZZZ</name>
<sequence length="222" mass="25127">MSNQYNIFNVLYLIFRLAPIIIISFFILQSFFGVDPKGFVYLIGLCLATLATSFVGQLLSIGMGDDFQEGQSFKCNTMYLGSIPMDNNAIVEPFSKIPLSVMLYAYTFSYLFTSFIAPPVTYKNALISLQQNWTVFVLFPALILFEVVWILNNACNRILFILLAMIIGASMGAFWTFVIRWTKDDSLQYVSLKHIDVCSKPSKTVYRCRNINSSATVKSVNK</sequence>
<feature type="transmembrane region" description="Helical" evidence="1">
    <location>
        <begin position="39"/>
        <end position="59"/>
    </location>
</feature>
<proteinExistence type="predicted"/>